<name>F8GXP0_CUPNN</name>
<dbReference type="KEGG" id="cnc:CNE_BB1p06900"/>
<feature type="domain" description="HEPN AbiU2-like" evidence="1">
    <location>
        <begin position="6"/>
        <end position="200"/>
    </location>
</feature>
<dbReference type="EMBL" id="CP002879">
    <property type="protein sequence ID" value="AEI82110.1"/>
    <property type="molecule type" value="Genomic_DNA"/>
</dbReference>
<dbReference type="Proteomes" id="UP000006798">
    <property type="component" value="Plasmid pBB1"/>
</dbReference>
<dbReference type="AlphaFoldDB" id="F8GXP0"/>
<evidence type="ECO:0000259" key="1">
    <source>
        <dbReference type="Pfam" id="PF18734"/>
    </source>
</evidence>
<organism evidence="2 3">
    <name type="scientific">Cupriavidus necator (strain ATCC 43291 / DSM 13513 / CCUG 52238 / LMG 8453 / N-1)</name>
    <name type="common">Ralstonia eutropha</name>
    <dbReference type="NCBI Taxonomy" id="1042878"/>
    <lineage>
        <taxon>Bacteria</taxon>
        <taxon>Pseudomonadati</taxon>
        <taxon>Pseudomonadota</taxon>
        <taxon>Betaproteobacteria</taxon>
        <taxon>Burkholderiales</taxon>
        <taxon>Burkholderiaceae</taxon>
        <taxon>Cupriavidus</taxon>
    </lineage>
</organism>
<reference evidence="2 3" key="1">
    <citation type="journal article" date="2011" name="J. Bacteriol.">
        <title>Complete genome sequence of the type strain Cupriavidus necator N-1.</title>
        <authorList>
            <person name="Poehlein A."/>
            <person name="Kusian B."/>
            <person name="Friedrich B."/>
            <person name="Daniel R."/>
            <person name="Bowien B."/>
        </authorList>
    </citation>
    <scope>NUCLEOTIDE SEQUENCE [LARGE SCALE GENOMIC DNA]</scope>
    <source>
        <strain evidence="3">ATCC 43291 / DSM 13513 / CCUG 52238 / LMG 8453 / N-1</strain>
        <plasmid evidence="2 3">pBB1</plasmid>
    </source>
</reference>
<sequence length="241" mass="27792">MQADLSFERQLANLKHESTAIAYYVYAENTIEHAASQSKKLLSRLNQTPTFWLTTSSALQASAYIAIARVFDEKSSRYNVFALLDAMEHEFSIFGREGLAQRKIDGQASPPWLSEYLDKAYYPTKSDVDRLRRYVDAYNRLNQRALLPARHTYLAHRSVLDSHNVQALFGRGTVKQLWRIATFLLRLENALWELLHNGRRPILRPAPYAIQGLFESSNSHSSSPHVRIVHETRLLMEMLEK</sequence>
<dbReference type="InterPro" id="IPR040704">
    <property type="entry name" value="HEPN_AbiU2"/>
</dbReference>
<keyword evidence="2" id="KW-0614">Plasmid</keyword>
<dbReference type="RefSeq" id="WP_013959154.1">
    <property type="nucleotide sequence ID" value="NC_015727.1"/>
</dbReference>
<dbReference type="HOGENOM" id="CLU_095974_0_0_4"/>
<proteinExistence type="predicted"/>
<geneLocation type="plasmid" evidence="2 3">
    <name>pBB1</name>
</geneLocation>
<gene>
    <name evidence="2" type="ordered locus">CNE_BB1p06900</name>
</gene>
<accession>F8GXP0</accession>
<dbReference type="Pfam" id="PF18734">
    <property type="entry name" value="HEPN_AbiU2"/>
    <property type="match status" value="1"/>
</dbReference>
<protein>
    <submittedName>
        <fullName evidence="2">Transposase IS3 family</fullName>
    </submittedName>
</protein>
<evidence type="ECO:0000313" key="2">
    <source>
        <dbReference type="EMBL" id="AEI82110.1"/>
    </source>
</evidence>
<evidence type="ECO:0000313" key="3">
    <source>
        <dbReference type="Proteomes" id="UP000006798"/>
    </source>
</evidence>
<dbReference type="GeneID" id="34311882"/>